<feature type="transmembrane region" description="Helical" evidence="8">
    <location>
        <begin position="83"/>
        <end position="107"/>
    </location>
</feature>
<dbReference type="RefSeq" id="XP_018444176.1">
    <property type="nucleotide sequence ID" value="XM_018588674.2"/>
</dbReference>
<dbReference type="GeneID" id="108816101"/>
<dbReference type="GO" id="GO:0012511">
    <property type="term" value="C:monolayer-surrounded lipid storage body"/>
    <property type="evidence" value="ECO:0007669"/>
    <property type="project" value="InterPro"/>
</dbReference>
<evidence type="ECO:0000256" key="6">
    <source>
        <dbReference type="ARBA" id="ARBA00022989"/>
    </source>
</evidence>
<dbReference type="InterPro" id="IPR000136">
    <property type="entry name" value="Oleosin"/>
</dbReference>
<evidence type="ECO:0000313" key="9">
    <source>
        <dbReference type="Proteomes" id="UP000504610"/>
    </source>
</evidence>
<dbReference type="GO" id="GO:0048608">
    <property type="term" value="P:reproductive structure development"/>
    <property type="evidence" value="ECO:0007669"/>
    <property type="project" value="UniProtKB-ARBA"/>
</dbReference>
<evidence type="ECO:0000256" key="7">
    <source>
        <dbReference type="ARBA" id="ARBA00023136"/>
    </source>
</evidence>
<dbReference type="GO" id="GO:0009791">
    <property type="term" value="P:post-embryonic development"/>
    <property type="evidence" value="ECO:0007669"/>
    <property type="project" value="UniProtKB-ARBA"/>
</dbReference>
<proteinExistence type="inferred from homology"/>
<dbReference type="Proteomes" id="UP000504610">
    <property type="component" value="Chromosome 7"/>
</dbReference>
<keyword evidence="4" id="KW-0551">Lipid droplet</keyword>
<evidence type="ECO:0000256" key="8">
    <source>
        <dbReference type="SAM" id="Phobius"/>
    </source>
</evidence>
<protein>
    <submittedName>
        <fullName evidence="10">Oleosin-B2</fullName>
    </submittedName>
</protein>
<dbReference type="GO" id="GO:0016020">
    <property type="term" value="C:membrane"/>
    <property type="evidence" value="ECO:0007669"/>
    <property type="project" value="UniProtKB-SubCell"/>
</dbReference>
<evidence type="ECO:0000256" key="3">
    <source>
        <dbReference type="ARBA" id="ARBA00010858"/>
    </source>
</evidence>
<evidence type="ECO:0000256" key="2">
    <source>
        <dbReference type="ARBA" id="ARBA00004502"/>
    </source>
</evidence>
<keyword evidence="9" id="KW-1185">Reference proteome</keyword>
<comment type="subcellular location">
    <subcellularLocation>
        <location evidence="2">Lipid droplet</location>
    </subcellularLocation>
    <subcellularLocation>
        <location evidence="1">Membrane</location>
        <topology evidence="1">Multi-pass membrane protein</topology>
    </subcellularLocation>
</comment>
<gene>
    <name evidence="10" type="primary">LOC108816101</name>
</gene>
<sequence length="192" mass="19422">MSEELVQHESHSQQSIFSRFFKMFSFIFPLLNVIKIIIASVTSLVFLALSCVTLGGSAVALIVSAPLFIIFSPILVPATITTTLLASGLMAGTTLGLTGIGLITGLFRTAGEVTLASNPLRRIIINRIKARLGGGGGGGSRLAILKKILGLVNKYRSMASGGAAAAPAAAPAAEAAPAADPAAAPAAAPAPT</sequence>
<dbReference type="PANTHER" id="PTHR33203:SF26">
    <property type="entry name" value="GLYCINE-RICH PROTEIN-RELATED"/>
    <property type="match status" value="1"/>
</dbReference>
<feature type="transmembrane region" description="Helical" evidence="8">
    <location>
        <begin position="20"/>
        <end position="38"/>
    </location>
</feature>
<feature type="transmembrane region" description="Helical" evidence="8">
    <location>
        <begin position="44"/>
        <end position="71"/>
    </location>
</feature>
<keyword evidence="7 8" id="KW-0472">Membrane</keyword>
<dbReference type="GO" id="GO:0005576">
    <property type="term" value="C:extracellular region"/>
    <property type="evidence" value="ECO:0007669"/>
    <property type="project" value="TreeGrafter"/>
</dbReference>
<dbReference type="GO" id="GO:0019915">
    <property type="term" value="P:lipid storage"/>
    <property type="evidence" value="ECO:0007669"/>
    <property type="project" value="TreeGrafter"/>
</dbReference>
<dbReference type="Pfam" id="PF01277">
    <property type="entry name" value="Oleosin"/>
    <property type="match status" value="1"/>
</dbReference>
<dbReference type="AlphaFoldDB" id="A0A6J0K9T1"/>
<dbReference type="KEGG" id="rsz:108816101"/>
<dbReference type="OrthoDB" id="1112648at2759"/>
<evidence type="ECO:0000256" key="4">
    <source>
        <dbReference type="ARBA" id="ARBA00022677"/>
    </source>
</evidence>
<dbReference type="PANTHER" id="PTHR33203">
    <property type="entry name" value="OLEOSIN"/>
    <property type="match status" value="1"/>
</dbReference>
<reference evidence="9" key="1">
    <citation type="journal article" date="2019" name="Database">
        <title>The radish genome database (RadishGD): an integrated information resource for radish genomics.</title>
        <authorList>
            <person name="Yu H.J."/>
            <person name="Baek S."/>
            <person name="Lee Y.J."/>
            <person name="Cho A."/>
            <person name="Mun J.H."/>
        </authorList>
    </citation>
    <scope>NUCLEOTIDE SEQUENCE [LARGE SCALE GENOMIC DNA]</scope>
    <source>
        <strain evidence="9">cv. WK10039</strain>
    </source>
</reference>
<evidence type="ECO:0000256" key="5">
    <source>
        <dbReference type="ARBA" id="ARBA00022692"/>
    </source>
</evidence>
<comment type="similarity">
    <text evidence="3">Belongs to the oleosin family.</text>
</comment>
<keyword evidence="6 8" id="KW-1133">Transmembrane helix</keyword>
<organism evidence="9 10">
    <name type="scientific">Raphanus sativus</name>
    <name type="common">Radish</name>
    <name type="synonym">Raphanus raphanistrum var. sativus</name>
    <dbReference type="NCBI Taxonomy" id="3726"/>
    <lineage>
        <taxon>Eukaryota</taxon>
        <taxon>Viridiplantae</taxon>
        <taxon>Streptophyta</taxon>
        <taxon>Embryophyta</taxon>
        <taxon>Tracheophyta</taxon>
        <taxon>Spermatophyta</taxon>
        <taxon>Magnoliopsida</taxon>
        <taxon>eudicotyledons</taxon>
        <taxon>Gunneridae</taxon>
        <taxon>Pentapetalae</taxon>
        <taxon>rosids</taxon>
        <taxon>malvids</taxon>
        <taxon>Brassicales</taxon>
        <taxon>Brassicaceae</taxon>
        <taxon>Brassiceae</taxon>
        <taxon>Raphanus</taxon>
    </lineage>
</organism>
<evidence type="ECO:0000313" key="10">
    <source>
        <dbReference type="RefSeq" id="XP_018444176.1"/>
    </source>
</evidence>
<evidence type="ECO:0000256" key="1">
    <source>
        <dbReference type="ARBA" id="ARBA00004141"/>
    </source>
</evidence>
<keyword evidence="5 8" id="KW-0812">Transmembrane</keyword>
<reference evidence="10" key="2">
    <citation type="submission" date="2025-08" db="UniProtKB">
        <authorList>
            <consortium name="RefSeq"/>
        </authorList>
    </citation>
    <scope>IDENTIFICATION</scope>
    <source>
        <tissue evidence="10">Leaf</tissue>
    </source>
</reference>
<name>A0A6J0K9T1_RAPSA</name>
<accession>A0A6J0K9T1</accession>